<dbReference type="SMART" id="SM00955">
    <property type="entry name" value="RNB"/>
    <property type="match status" value="1"/>
</dbReference>
<reference evidence="3 4" key="1">
    <citation type="journal article" date="2019" name="Sci. Rep.">
        <title>Nanopore sequencing improves the draft genome of the human pathogenic amoeba Naegleria fowleri.</title>
        <authorList>
            <person name="Liechti N."/>
            <person name="Schurch N."/>
            <person name="Bruggmann R."/>
            <person name="Wittwer M."/>
        </authorList>
    </citation>
    <scope>NUCLEOTIDE SEQUENCE [LARGE SCALE GENOMIC DNA]</scope>
    <source>
        <strain evidence="3 4">ATCC 30894</strain>
    </source>
</reference>
<proteinExistence type="predicted"/>
<dbReference type="PANTHER" id="PTHR23355">
    <property type="entry name" value="RIBONUCLEASE"/>
    <property type="match status" value="1"/>
</dbReference>
<dbReference type="EMBL" id="VFQX01000055">
    <property type="protein sequence ID" value="KAF0974000.1"/>
    <property type="molecule type" value="Genomic_DNA"/>
</dbReference>
<dbReference type="VEuPathDB" id="AmoebaDB:FDP41_006983"/>
<feature type="compositionally biased region" description="Polar residues" evidence="1">
    <location>
        <begin position="206"/>
        <end position="227"/>
    </location>
</feature>
<accession>A0A6A5BJ19</accession>
<evidence type="ECO:0000313" key="4">
    <source>
        <dbReference type="Proteomes" id="UP000444721"/>
    </source>
</evidence>
<dbReference type="GO" id="GO:0000175">
    <property type="term" value="F:3'-5'-RNA exonuclease activity"/>
    <property type="evidence" value="ECO:0007669"/>
    <property type="project" value="TreeGrafter"/>
</dbReference>
<feature type="compositionally biased region" description="Low complexity" evidence="1">
    <location>
        <begin position="392"/>
        <end position="401"/>
    </location>
</feature>
<feature type="domain" description="RNB" evidence="2">
    <location>
        <begin position="821"/>
        <end position="1179"/>
    </location>
</feature>
<dbReference type="Proteomes" id="UP000444721">
    <property type="component" value="Unassembled WGS sequence"/>
</dbReference>
<feature type="compositionally biased region" description="Acidic residues" evidence="1">
    <location>
        <begin position="416"/>
        <end position="426"/>
    </location>
</feature>
<feature type="region of interest" description="Disordered" evidence="1">
    <location>
        <begin position="126"/>
        <end position="301"/>
    </location>
</feature>
<dbReference type="InterPro" id="IPR050180">
    <property type="entry name" value="RNR_Ribonuclease"/>
</dbReference>
<dbReference type="VEuPathDB" id="AmoebaDB:NfTy_089760"/>
<feature type="compositionally biased region" description="Low complexity" evidence="1">
    <location>
        <begin position="38"/>
        <end position="67"/>
    </location>
</feature>
<feature type="compositionally biased region" description="Polar residues" evidence="1">
    <location>
        <begin position="126"/>
        <end position="136"/>
    </location>
</feature>
<feature type="compositionally biased region" description="Polar residues" evidence="1">
    <location>
        <begin position="246"/>
        <end position="295"/>
    </location>
</feature>
<gene>
    <name evidence="3" type="ORF">FDP41_006983</name>
</gene>
<feature type="compositionally biased region" description="Polar residues" evidence="1">
    <location>
        <begin position="144"/>
        <end position="159"/>
    </location>
</feature>
<keyword evidence="4" id="KW-1185">Reference proteome</keyword>
<dbReference type="SUPFAM" id="SSF50249">
    <property type="entry name" value="Nucleic acid-binding proteins"/>
    <property type="match status" value="2"/>
</dbReference>
<dbReference type="Pfam" id="PF00773">
    <property type="entry name" value="RNB"/>
    <property type="match status" value="2"/>
</dbReference>
<dbReference type="GO" id="GO:0006402">
    <property type="term" value="P:mRNA catabolic process"/>
    <property type="evidence" value="ECO:0007669"/>
    <property type="project" value="TreeGrafter"/>
</dbReference>
<protein>
    <recommendedName>
        <fullName evidence="2">RNB domain-containing protein</fullName>
    </recommendedName>
</protein>
<feature type="compositionally biased region" description="Polar residues" evidence="1">
    <location>
        <begin position="87"/>
        <end position="99"/>
    </location>
</feature>
<name>A0A6A5BJ19_NAEFO</name>
<evidence type="ECO:0000256" key="1">
    <source>
        <dbReference type="SAM" id="MobiDB-lite"/>
    </source>
</evidence>
<feature type="region of interest" description="Disordered" evidence="1">
    <location>
        <begin position="378"/>
        <end position="429"/>
    </location>
</feature>
<sequence length="1553" mass="179117">MSLPSSSAHTKNHYHHHHHHHYHRNNNNNFDIQYVEHSTSSSQQQQQPQRRGSSNNFNSSAASSSGSTTEGRRNCPNSLNHKPASATARNSDSNNGTVSNDEHQTDLISNQEATSGFYKNRLNSAETTNVNHQQNVEGARRRFNNNSTMYKKTTSNSRSTESKIYNEDEQQENANNTMKQQDDELHQQTIGTRYRGKNNDKRNNYKRFSNFRSHETGATSNQLQQTHHQNENVHHSRNSNNRNRKGQNTADNENAQQNDSRQNFRIYQSKNAKQSATPPSSHSIQNQIAEQSETKNIPKAKSSGFSISSAAFYPSSMTSSPPSANSSIYHPGQYNNFQGYAYPSVQQLGGCVYYYPQNNTYYQSNPYNSSVFYQSQEPESPKMFKVPNRANSKLSTSTSTTKQKKGRKKEPVEQESSSEEDEDETESISSANQIQMNFDEDDYIVGFASFNGSLYFCWQQASKESESQSKIREILTQSSKYSNKSSETLFSTCIKNKAIYAALKKFVKKLIKQNQPYNPYLINSHASILMKSFLLSSNTWLEFSANLPAISNKFAKLKAREVKYLLSEYSTEWNYFQDIDLSKEDVLDRFIKGDEESTVSSFVERMKKNEFSKFKRRSHLLVCSWPESSIFAEKRSAGSNFSDTFVKEIAVILCLNIFQDLKYKYDFSHKKQKGAANDFKKLYSIVDVETQKQKTSFNAKIQAAYRDQNEASILTPEEKDKLIEQLIQFITYDKEYRCYQRYFDLLKTEEDEINKPFGWFQYPYQLKAVKWLKRLGAQIDWVQIYLNRIYASPNFDPDIIKQIDKEFEISANYTLEAKDNRLSFLDHYDRTFTIDKKGTKDCDDALTILYHDQNCIHIAVHITDIASTILRNVDLSQAASPVDESKKEVKRTPPVKTKFADHPIFQKVPLFSEASKRVMSIYIPGVEETYAPCFPRHLSEEALSLIDKKPKEVISHIFVIFKDGRVEFKGVFKGLIQLYDCCCAIHDSRLEHGAKKFTPGVVPLGGIDLVLEDNKNGDDPIIHVNTQRTTPSKSSKIITEFSILLNATMARYFYDNRIAGLYKEFYQTYNRLLPESIKDMDIEEFIEVASILDPEGNETNYLAQGKNHQTENYQALLRFENELKQQGSKKTTNISKITTNPTKFYQNIIGVELYMQLSSPLRRWLDLVLQVQLVHYLNTIESGATWTGIENSLFSEELYDCCCAIHDSRLEHGAKKFTPGVVPLGGIDLVLEDNKNGDDPIIHVNTQRTTPSKSSKIITEFSILLNATMARYFYDNRIAGLYKEFYQTYNRLLPESIKDMDIEEFIEVASILDPEGNETNYLAQGKNHQTENYQALLRFENELKQQGSKKTTNISKITTNPTKFYQNIIGVELYMQLSSPLRRWLDLVLQVQLVHYLNTIESGATWTGIENSLFSEEVLHYWSEKVSDKIETVKEMEKQVLYHYFLKFLKNKMESCDSEHFILECVSEINFRKGKRLSHSHRDKSGVHRDYNNLINRKKPVFTQLLRLRLVEYNYFAIEAYVTSNTIDMDEMTAIKIIEIDTYCHTISAEYVK</sequence>
<dbReference type="InterPro" id="IPR001900">
    <property type="entry name" value="RNase_II/R"/>
</dbReference>
<dbReference type="RefSeq" id="XP_044558713.1">
    <property type="nucleotide sequence ID" value="XM_044710677.1"/>
</dbReference>
<dbReference type="InterPro" id="IPR012340">
    <property type="entry name" value="NA-bd_OB-fold"/>
</dbReference>
<dbReference type="PANTHER" id="PTHR23355:SF9">
    <property type="entry name" value="DIS3-LIKE EXONUCLEASE 2"/>
    <property type="match status" value="1"/>
</dbReference>
<dbReference type="VEuPathDB" id="AmoebaDB:NF0082950"/>
<dbReference type="GeneID" id="68114201"/>
<comment type="caution">
    <text evidence="3">The sequence shown here is derived from an EMBL/GenBank/DDBJ whole genome shotgun (WGS) entry which is preliminary data.</text>
</comment>
<evidence type="ECO:0000313" key="3">
    <source>
        <dbReference type="EMBL" id="KAF0974000.1"/>
    </source>
</evidence>
<organism evidence="3 4">
    <name type="scientific">Naegleria fowleri</name>
    <name type="common">Brain eating amoeba</name>
    <dbReference type="NCBI Taxonomy" id="5763"/>
    <lineage>
        <taxon>Eukaryota</taxon>
        <taxon>Discoba</taxon>
        <taxon>Heterolobosea</taxon>
        <taxon>Tetramitia</taxon>
        <taxon>Eutetramitia</taxon>
        <taxon>Vahlkampfiidae</taxon>
        <taxon>Naegleria</taxon>
    </lineage>
</organism>
<dbReference type="GO" id="GO:0003723">
    <property type="term" value="F:RNA binding"/>
    <property type="evidence" value="ECO:0007669"/>
    <property type="project" value="InterPro"/>
</dbReference>
<feature type="compositionally biased region" description="Basic residues" evidence="1">
    <location>
        <begin position="10"/>
        <end position="24"/>
    </location>
</feature>
<dbReference type="GO" id="GO:0000932">
    <property type="term" value="C:P-body"/>
    <property type="evidence" value="ECO:0007669"/>
    <property type="project" value="TreeGrafter"/>
</dbReference>
<evidence type="ECO:0000259" key="2">
    <source>
        <dbReference type="SMART" id="SM00955"/>
    </source>
</evidence>
<feature type="region of interest" description="Disordered" evidence="1">
    <location>
        <begin position="1"/>
        <end position="103"/>
    </location>
</feature>